<feature type="compositionally biased region" description="Low complexity" evidence="1">
    <location>
        <begin position="158"/>
        <end position="179"/>
    </location>
</feature>
<sequence length="212" mass="23796">MQLIHLFSILTVLGGALSAPAPSLDDHKPTPAKRDPKFPLINIIYETTAPVPKPRPEPRPIYGKPRPEPRPIHFRPIVRPDPINRVAWPVLKARPRPTPTKPYGRRGNGKLIGERSAAAVDPDKPVHILPFPQYTGPPVTEHPEDPEEQPEPAPKPKPTTTTTTTKTTTTSTSKPTATPVKKHKSWKWPAKVRPPYYRPWYGVGDNYEEPRE</sequence>
<organism evidence="3 4">
    <name type="scientific">Orbilia oligospora</name>
    <name type="common">Nematode-trapping fungus</name>
    <name type="synonym">Arthrobotrys oligospora</name>
    <dbReference type="NCBI Taxonomy" id="2813651"/>
    <lineage>
        <taxon>Eukaryota</taxon>
        <taxon>Fungi</taxon>
        <taxon>Dikarya</taxon>
        <taxon>Ascomycota</taxon>
        <taxon>Pezizomycotina</taxon>
        <taxon>Orbiliomycetes</taxon>
        <taxon>Orbiliales</taxon>
        <taxon>Orbiliaceae</taxon>
        <taxon>Orbilia</taxon>
    </lineage>
</organism>
<gene>
    <name evidence="3" type="ORF">TWF102_004836</name>
</gene>
<evidence type="ECO:0000313" key="4">
    <source>
        <dbReference type="Proteomes" id="UP000475325"/>
    </source>
</evidence>
<accession>A0A7C8NDJ4</accession>
<reference evidence="3 4" key="1">
    <citation type="submission" date="2019-06" db="EMBL/GenBank/DDBJ databases">
        <authorList>
            <person name="Palmer J.M."/>
        </authorList>
    </citation>
    <scope>NUCLEOTIDE SEQUENCE [LARGE SCALE GENOMIC DNA]</scope>
    <source>
        <strain evidence="3 4">TWF102</strain>
    </source>
</reference>
<evidence type="ECO:0000256" key="1">
    <source>
        <dbReference type="SAM" id="MobiDB-lite"/>
    </source>
</evidence>
<proteinExistence type="predicted"/>
<dbReference type="Proteomes" id="UP000475325">
    <property type="component" value="Unassembled WGS sequence"/>
</dbReference>
<name>A0A7C8NDJ4_ORBOL</name>
<dbReference type="EMBL" id="WIQW01000023">
    <property type="protein sequence ID" value="KAF3101591.1"/>
    <property type="molecule type" value="Genomic_DNA"/>
</dbReference>
<keyword evidence="2" id="KW-0732">Signal</keyword>
<dbReference type="PRINTS" id="PR01217">
    <property type="entry name" value="PRICHEXTENSN"/>
</dbReference>
<dbReference type="AlphaFoldDB" id="A0A7C8NDJ4"/>
<feature type="chain" id="PRO_5029012859" evidence="2">
    <location>
        <begin position="19"/>
        <end position="212"/>
    </location>
</feature>
<feature type="region of interest" description="Disordered" evidence="1">
    <location>
        <begin position="116"/>
        <end position="212"/>
    </location>
</feature>
<comment type="caution">
    <text evidence="3">The sequence shown here is derived from an EMBL/GenBank/DDBJ whole genome shotgun (WGS) entry which is preliminary data.</text>
</comment>
<feature type="region of interest" description="Disordered" evidence="1">
    <location>
        <begin position="49"/>
        <end position="78"/>
    </location>
</feature>
<evidence type="ECO:0000313" key="3">
    <source>
        <dbReference type="EMBL" id="KAF3101591.1"/>
    </source>
</evidence>
<protein>
    <submittedName>
        <fullName evidence="3">Uncharacterized protein</fullName>
    </submittedName>
</protein>
<feature type="signal peptide" evidence="2">
    <location>
        <begin position="1"/>
        <end position="18"/>
    </location>
</feature>
<evidence type="ECO:0000256" key="2">
    <source>
        <dbReference type="SAM" id="SignalP"/>
    </source>
</evidence>